<dbReference type="CDD" id="cd06442">
    <property type="entry name" value="DPM1_like"/>
    <property type="match status" value="1"/>
</dbReference>
<comment type="caution">
    <text evidence="11">The sequence shown here is derived from an EMBL/GenBank/DDBJ whole genome shotgun (WGS) entry which is preliminary data.</text>
</comment>
<dbReference type="AlphaFoldDB" id="A0A494WSK8"/>
<dbReference type="GO" id="GO:0016020">
    <property type="term" value="C:membrane"/>
    <property type="evidence" value="ECO:0007669"/>
    <property type="project" value="UniProtKB-SubCell"/>
</dbReference>
<evidence type="ECO:0000259" key="10">
    <source>
        <dbReference type="Pfam" id="PF04138"/>
    </source>
</evidence>
<organism evidence="11 12">
    <name type="scientific">Desulfofundulus salinus</name>
    <dbReference type="NCBI Taxonomy" id="2419843"/>
    <lineage>
        <taxon>Bacteria</taxon>
        <taxon>Bacillati</taxon>
        <taxon>Bacillota</taxon>
        <taxon>Clostridia</taxon>
        <taxon>Eubacteriales</taxon>
        <taxon>Peptococcaceae</taxon>
        <taxon>Desulfofundulus</taxon>
    </lineage>
</organism>
<evidence type="ECO:0000256" key="8">
    <source>
        <dbReference type="SAM" id="Phobius"/>
    </source>
</evidence>
<keyword evidence="6 8" id="KW-1133">Transmembrane helix</keyword>
<feature type="domain" description="Glycosyltransferase 2-like" evidence="9">
    <location>
        <begin position="13"/>
        <end position="179"/>
    </location>
</feature>
<dbReference type="PANTHER" id="PTHR43398:SF1">
    <property type="entry name" value="DOLICHOL-PHOSPHATE MANNOSYLTRANSFERASE SUBUNIT 1"/>
    <property type="match status" value="1"/>
</dbReference>
<name>A0A494WSK8_9FIRM</name>
<dbReference type="EMBL" id="RBWE01000001">
    <property type="protein sequence ID" value="RKO66286.1"/>
    <property type="molecule type" value="Genomic_DNA"/>
</dbReference>
<keyword evidence="4 11" id="KW-0808">Transferase</keyword>
<dbReference type="SUPFAM" id="SSF53448">
    <property type="entry name" value="Nucleotide-diphospho-sugar transferases"/>
    <property type="match status" value="1"/>
</dbReference>
<dbReference type="InterPro" id="IPR039528">
    <property type="entry name" value="DPM1-like"/>
</dbReference>
<dbReference type="Proteomes" id="UP000271256">
    <property type="component" value="Unassembled WGS sequence"/>
</dbReference>
<comment type="similarity">
    <text evidence="2">Belongs to the glycosyltransferase 2 family.</text>
</comment>
<feature type="domain" description="GtrA/DPMS transmembrane" evidence="10">
    <location>
        <begin position="245"/>
        <end position="361"/>
    </location>
</feature>
<dbReference type="GO" id="GO:0004582">
    <property type="term" value="F:dolichyl-phosphate beta-D-mannosyltransferase activity"/>
    <property type="evidence" value="ECO:0007669"/>
    <property type="project" value="InterPro"/>
</dbReference>
<keyword evidence="12" id="KW-1185">Reference proteome</keyword>
<dbReference type="Gene3D" id="3.90.550.10">
    <property type="entry name" value="Spore Coat Polysaccharide Biosynthesis Protein SpsA, Chain A"/>
    <property type="match status" value="1"/>
</dbReference>
<sequence length="376" mass="42591">MGRLNREVTPLLTVIIPTYNEEHNIIPLTKRICQSLKGKEFEILFVDDSTDGTTKVLEELSRNNPNVRFIHRQNQRGLATAVVEGFRTARGDVLAVMDADLQHPPEVLPRLLESIEKGNDLVIASRFVPGGEDGGLTPLRRAISLTARLIGRLALKKVRPINDPLSGFFMLKKEVIEEVRLSPLGWKILMEVLVRGRYHRPAEVPYVFERRRGNHSKMSLTEQVNYLRHLVRLVLSSPEDLRFWKFCLVGTTGIAVNMFFFLLFTRLFFLDMVLSALLSTSLAIFGNFLLNDLFTWTQQKEDHMLSRAVKFYLCSGAGMVINVAVLSALHCYLRIPAIMANGAGILASTAWNYYASNRWTWTSATSRLANENPDSQ</sequence>
<evidence type="ECO:0000256" key="1">
    <source>
        <dbReference type="ARBA" id="ARBA00004141"/>
    </source>
</evidence>
<dbReference type="GO" id="GO:0006488">
    <property type="term" value="P:dolichol-linked oligosaccharide biosynthetic process"/>
    <property type="evidence" value="ECO:0007669"/>
    <property type="project" value="TreeGrafter"/>
</dbReference>
<reference evidence="11 12" key="1">
    <citation type="submission" date="2018-10" db="EMBL/GenBank/DDBJ databases">
        <authorList>
            <person name="Grouzdev D.S."/>
            <person name="Krutkina M.S."/>
            <person name="Tourova T.P."/>
            <person name="Nazina T.N."/>
        </authorList>
    </citation>
    <scope>NUCLEOTIDE SEQUENCE [LARGE SCALE GENOMIC DNA]</scope>
    <source>
        <strain evidence="11 12">435</strain>
    </source>
</reference>
<evidence type="ECO:0000256" key="3">
    <source>
        <dbReference type="ARBA" id="ARBA00022676"/>
    </source>
</evidence>
<dbReference type="InterPro" id="IPR007267">
    <property type="entry name" value="GtrA_DPMS_TM"/>
</dbReference>
<dbReference type="GO" id="GO:0000271">
    <property type="term" value="P:polysaccharide biosynthetic process"/>
    <property type="evidence" value="ECO:0007669"/>
    <property type="project" value="InterPro"/>
</dbReference>
<dbReference type="GO" id="GO:0006506">
    <property type="term" value="P:GPI anchor biosynthetic process"/>
    <property type="evidence" value="ECO:0007669"/>
    <property type="project" value="TreeGrafter"/>
</dbReference>
<dbReference type="Pfam" id="PF00535">
    <property type="entry name" value="Glycos_transf_2"/>
    <property type="match status" value="1"/>
</dbReference>
<feature type="transmembrane region" description="Helical" evidence="8">
    <location>
        <begin position="311"/>
        <end position="329"/>
    </location>
</feature>
<feature type="transmembrane region" description="Helical" evidence="8">
    <location>
        <begin position="268"/>
        <end position="290"/>
    </location>
</feature>
<keyword evidence="3" id="KW-0328">Glycosyltransferase</keyword>
<protein>
    <submittedName>
        <fullName evidence="11">Glycosyltransferase family 2 protein</fullName>
    </submittedName>
</protein>
<dbReference type="Pfam" id="PF04138">
    <property type="entry name" value="GtrA_DPMS_TM"/>
    <property type="match status" value="1"/>
</dbReference>
<keyword evidence="5 8" id="KW-0812">Transmembrane</keyword>
<evidence type="ECO:0000256" key="6">
    <source>
        <dbReference type="ARBA" id="ARBA00022989"/>
    </source>
</evidence>
<keyword evidence="7 8" id="KW-0472">Membrane</keyword>
<feature type="transmembrane region" description="Helical" evidence="8">
    <location>
        <begin position="335"/>
        <end position="354"/>
    </location>
</feature>
<proteinExistence type="inferred from homology"/>
<evidence type="ECO:0000256" key="2">
    <source>
        <dbReference type="ARBA" id="ARBA00006739"/>
    </source>
</evidence>
<evidence type="ECO:0000256" key="4">
    <source>
        <dbReference type="ARBA" id="ARBA00022679"/>
    </source>
</evidence>
<dbReference type="InterPro" id="IPR029044">
    <property type="entry name" value="Nucleotide-diphossugar_trans"/>
</dbReference>
<dbReference type="PANTHER" id="PTHR43398">
    <property type="entry name" value="DOLICHOL-PHOSPHATE MANNOSYLTRANSFERASE SUBUNIT 1"/>
    <property type="match status" value="1"/>
</dbReference>
<evidence type="ECO:0000256" key="5">
    <source>
        <dbReference type="ARBA" id="ARBA00022692"/>
    </source>
</evidence>
<evidence type="ECO:0000313" key="12">
    <source>
        <dbReference type="Proteomes" id="UP000271256"/>
    </source>
</evidence>
<gene>
    <name evidence="11" type="ORF">D7024_04585</name>
</gene>
<evidence type="ECO:0000256" key="7">
    <source>
        <dbReference type="ARBA" id="ARBA00023136"/>
    </source>
</evidence>
<dbReference type="GO" id="GO:0035269">
    <property type="term" value="P:protein O-linked glycosylation via mannose"/>
    <property type="evidence" value="ECO:0007669"/>
    <property type="project" value="TreeGrafter"/>
</dbReference>
<accession>A0A494WSK8</accession>
<dbReference type="InterPro" id="IPR001173">
    <property type="entry name" value="Glyco_trans_2-like"/>
</dbReference>
<evidence type="ECO:0000259" key="9">
    <source>
        <dbReference type="Pfam" id="PF00535"/>
    </source>
</evidence>
<comment type="subcellular location">
    <subcellularLocation>
        <location evidence="1">Membrane</location>
        <topology evidence="1">Multi-pass membrane protein</topology>
    </subcellularLocation>
</comment>
<evidence type="ECO:0000313" key="11">
    <source>
        <dbReference type="EMBL" id="RKO66286.1"/>
    </source>
</evidence>